<proteinExistence type="predicted"/>
<sequence>MTVTHKIINKLMMRTVGQRDMSVQEQLSIKLVSSSFQIISTSLAGSRRITVQSNLLHTEKSLLDLYAKRDTYECDFPGISNLNFIQLASSFCKGKLGIARRKTDVVVKTHPNYSSNPKGPSYGLFCKYQLLKYKPWLHSFNSARDDQDNSDVVYIEKWHEALTSSTAKMLVPNCFLQLDSVSQCVQHDVDSLDICQSDAGERDERVYLAELNLN</sequence>
<keyword evidence="2" id="KW-1185">Reference proteome</keyword>
<accession>A0ABN8MD22</accession>
<feature type="non-terminal residue" evidence="1">
    <location>
        <position position="214"/>
    </location>
</feature>
<evidence type="ECO:0000313" key="1">
    <source>
        <dbReference type="EMBL" id="CAH3025937.1"/>
    </source>
</evidence>
<comment type="caution">
    <text evidence="1">The sequence shown here is derived from an EMBL/GenBank/DDBJ whole genome shotgun (WGS) entry which is preliminary data.</text>
</comment>
<organism evidence="1 2">
    <name type="scientific">Porites evermanni</name>
    <dbReference type="NCBI Taxonomy" id="104178"/>
    <lineage>
        <taxon>Eukaryota</taxon>
        <taxon>Metazoa</taxon>
        <taxon>Cnidaria</taxon>
        <taxon>Anthozoa</taxon>
        <taxon>Hexacorallia</taxon>
        <taxon>Scleractinia</taxon>
        <taxon>Fungiina</taxon>
        <taxon>Poritidae</taxon>
        <taxon>Porites</taxon>
    </lineage>
</organism>
<name>A0ABN8MD22_9CNID</name>
<gene>
    <name evidence="1" type="ORF">PEVE_00027640</name>
</gene>
<protein>
    <submittedName>
        <fullName evidence="1">Uncharacterized protein</fullName>
    </submittedName>
</protein>
<dbReference type="Proteomes" id="UP001159427">
    <property type="component" value="Unassembled WGS sequence"/>
</dbReference>
<reference evidence="1 2" key="1">
    <citation type="submission" date="2022-05" db="EMBL/GenBank/DDBJ databases">
        <authorList>
            <consortium name="Genoscope - CEA"/>
            <person name="William W."/>
        </authorList>
    </citation>
    <scope>NUCLEOTIDE SEQUENCE [LARGE SCALE GENOMIC DNA]</scope>
</reference>
<evidence type="ECO:0000313" key="2">
    <source>
        <dbReference type="Proteomes" id="UP001159427"/>
    </source>
</evidence>
<dbReference type="EMBL" id="CALNXI010000380">
    <property type="protein sequence ID" value="CAH3025937.1"/>
    <property type="molecule type" value="Genomic_DNA"/>
</dbReference>